<feature type="compositionally biased region" description="Low complexity" evidence="1">
    <location>
        <begin position="178"/>
        <end position="189"/>
    </location>
</feature>
<dbReference type="Proteomes" id="UP000054007">
    <property type="component" value="Unassembled WGS sequence"/>
</dbReference>
<evidence type="ECO:0000313" key="3">
    <source>
        <dbReference type="Proteomes" id="UP000054007"/>
    </source>
</evidence>
<organism evidence="2 3">
    <name type="scientific">Cylindrobasidium torrendii FP15055 ss-10</name>
    <dbReference type="NCBI Taxonomy" id="1314674"/>
    <lineage>
        <taxon>Eukaryota</taxon>
        <taxon>Fungi</taxon>
        <taxon>Dikarya</taxon>
        <taxon>Basidiomycota</taxon>
        <taxon>Agaricomycotina</taxon>
        <taxon>Agaricomycetes</taxon>
        <taxon>Agaricomycetidae</taxon>
        <taxon>Agaricales</taxon>
        <taxon>Marasmiineae</taxon>
        <taxon>Physalacriaceae</taxon>
        <taxon>Cylindrobasidium</taxon>
    </lineage>
</organism>
<feature type="region of interest" description="Disordered" evidence="1">
    <location>
        <begin position="176"/>
        <end position="198"/>
    </location>
</feature>
<sequence length="281" mass="31077">MAKDSPAIHYFEYCAGTGHGEFQENVECSENYIPLQPRMQSLILSNRCAFMPSDNVLSNINALYLRNSCSAPRERIRFNNVPSLDDCVYTFECGENFTDRLFTRHPITGVVTTHIFPYPNLPQFIMPAHPCLVVQGFGKDPSDCDVSRVPLCPLVKEIMFSLTTNGRAAPDADTWRYSPSARSSSECPSLTYTSGSASSDESLEDLELADCFGSAPADGAAMDIDDHGAPTWANSDVSMDFESWQQGTWPEDIQEVATAKRRASSPDLEEAARPNKIPRLV</sequence>
<dbReference type="EMBL" id="KN880723">
    <property type="protein sequence ID" value="KIY63076.1"/>
    <property type="molecule type" value="Genomic_DNA"/>
</dbReference>
<accession>A0A0D7B0M2</accession>
<proteinExistence type="predicted"/>
<evidence type="ECO:0000313" key="2">
    <source>
        <dbReference type="EMBL" id="KIY63076.1"/>
    </source>
</evidence>
<evidence type="ECO:0000256" key="1">
    <source>
        <dbReference type="SAM" id="MobiDB-lite"/>
    </source>
</evidence>
<feature type="region of interest" description="Disordered" evidence="1">
    <location>
        <begin position="257"/>
        <end position="281"/>
    </location>
</feature>
<dbReference type="AlphaFoldDB" id="A0A0D7B0M2"/>
<gene>
    <name evidence="2" type="ORF">CYLTODRAFT_426408</name>
</gene>
<name>A0A0D7B0M2_9AGAR</name>
<protein>
    <submittedName>
        <fullName evidence="2">Uncharacterized protein</fullName>
    </submittedName>
</protein>
<reference evidence="2 3" key="1">
    <citation type="journal article" date="2015" name="Fungal Genet. Biol.">
        <title>Evolution of novel wood decay mechanisms in Agaricales revealed by the genome sequences of Fistulina hepatica and Cylindrobasidium torrendii.</title>
        <authorList>
            <person name="Floudas D."/>
            <person name="Held B.W."/>
            <person name="Riley R."/>
            <person name="Nagy L.G."/>
            <person name="Koehler G."/>
            <person name="Ransdell A.S."/>
            <person name="Younus H."/>
            <person name="Chow J."/>
            <person name="Chiniquy J."/>
            <person name="Lipzen A."/>
            <person name="Tritt A."/>
            <person name="Sun H."/>
            <person name="Haridas S."/>
            <person name="LaButti K."/>
            <person name="Ohm R.A."/>
            <person name="Kues U."/>
            <person name="Blanchette R.A."/>
            <person name="Grigoriev I.V."/>
            <person name="Minto R.E."/>
            <person name="Hibbett D.S."/>
        </authorList>
    </citation>
    <scope>NUCLEOTIDE SEQUENCE [LARGE SCALE GENOMIC DNA]</scope>
    <source>
        <strain evidence="2 3">FP15055 ss-10</strain>
    </source>
</reference>
<keyword evidence="3" id="KW-1185">Reference proteome</keyword>